<evidence type="ECO:0000256" key="2">
    <source>
        <dbReference type="ARBA" id="ARBA00009539"/>
    </source>
</evidence>
<evidence type="ECO:0000256" key="7">
    <source>
        <dbReference type="RuleBase" id="RU004474"/>
    </source>
</evidence>
<dbReference type="GO" id="GO:0006730">
    <property type="term" value="P:one-carbon metabolic process"/>
    <property type="evidence" value="ECO:0007669"/>
    <property type="project" value="UniProtKB-KW"/>
</dbReference>
<feature type="domain" description="DHFR" evidence="8">
    <location>
        <begin position="1"/>
        <end position="155"/>
    </location>
</feature>
<dbReference type="OrthoDB" id="9804315at2"/>
<dbReference type="CDD" id="cd00209">
    <property type="entry name" value="DHFR"/>
    <property type="match status" value="1"/>
</dbReference>
<comment type="pathway">
    <text evidence="1">Cofactor biosynthesis; tetrahydrofolate biosynthesis; 5,6,7,8-tetrahydrofolate from 7,8-dihydrofolate: step 1/1.</text>
</comment>
<dbReference type="PROSITE" id="PS00075">
    <property type="entry name" value="DHFR_1"/>
    <property type="match status" value="1"/>
</dbReference>
<dbReference type="PRINTS" id="PR00070">
    <property type="entry name" value="DHFR"/>
</dbReference>
<evidence type="ECO:0000256" key="5">
    <source>
        <dbReference type="ARBA" id="ARBA00022857"/>
    </source>
</evidence>
<dbReference type="EC" id="1.5.1.3" evidence="3"/>
<proteinExistence type="inferred from homology"/>
<dbReference type="InterPro" id="IPR001796">
    <property type="entry name" value="DHFR_dom"/>
</dbReference>
<dbReference type="GO" id="GO:0046452">
    <property type="term" value="P:dihydrofolate metabolic process"/>
    <property type="evidence" value="ECO:0007669"/>
    <property type="project" value="TreeGrafter"/>
</dbReference>
<dbReference type="SUPFAM" id="SSF53597">
    <property type="entry name" value="Dihydrofolate reductase-like"/>
    <property type="match status" value="1"/>
</dbReference>
<dbReference type="STRING" id="61635.BN85307800"/>
<dbReference type="PANTHER" id="PTHR48069">
    <property type="entry name" value="DIHYDROFOLATE REDUCTASE"/>
    <property type="match status" value="1"/>
</dbReference>
<dbReference type="Pfam" id="PF00186">
    <property type="entry name" value="DHFR_1"/>
    <property type="match status" value="1"/>
</dbReference>
<dbReference type="RefSeq" id="WP_030004664.1">
    <property type="nucleotide sequence ID" value="NC_022549.1"/>
</dbReference>
<keyword evidence="6 9" id="KW-0560">Oxidoreductase</keyword>
<dbReference type="GO" id="GO:0046654">
    <property type="term" value="P:tetrahydrofolate biosynthetic process"/>
    <property type="evidence" value="ECO:0007669"/>
    <property type="project" value="UniProtKB-UniPathway"/>
</dbReference>
<keyword evidence="5" id="KW-0521">NADP</keyword>
<evidence type="ECO:0000256" key="4">
    <source>
        <dbReference type="ARBA" id="ARBA00022563"/>
    </source>
</evidence>
<dbReference type="Proteomes" id="UP000032737">
    <property type="component" value="Chromosome"/>
</dbReference>
<dbReference type="GO" id="GO:0050661">
    <property type="term" value="F:NADP binding"/>
    <property type="evidence" value="ECO:0007669"/>
    <property type="project" value="InterPro"/>
</dbReference>
<sequence length="155" mass="18235">MISLIWAMDRNWLIGKDNILPWHYKKDLIYFKNHTKGKTVLMGEMTYLSLKGYYKDRPLPFGKIYVASLNNVSFDGCIMVNDLKGFLKETTEDVIVIGGKTVYQIALEYADYLYITWIDKDHEGNVFFPKFDLSMFKVISENQEDELRFTVYERG</sequence>
<dbReference type="GO" id="GO:0004146">
    <property type="term" value="F:dihydrofolate reductase activity"/>
    <property type="evidence" value="ECO:0007669"/>
    <property type="project" value="UniProtKB-EC"/>
</dbReference>
<evidence type="ECO:0000256" key="3">
    <source>
        <dbReference type="ARBA" id="ARBA00012856"/>
    </source>
</evidence>
<protein>
    <recommendedName>
        <fullName evidence="3">dihydrofolate reductase</fullName>
        <ecNumber evidence="3">1.5.1.3</ecNumber>
    </recommendedName>
</protein>
<evidence type="ECO:0000313" key="9">
    <source>
        <dbReference type="EMBL" id="CCV65801.1"/>
    </source>
</evidence>
<keyword evidence="10" id="KW-1185">Reference proteome</keyword>
<dbReference type="GO" id="GO:0046655">
    <property type="term" value="P:folic acid metabolic process"/>
    <property type="evidence" value="ECO:0007669"/>
    <property type="project" value="TreeGrafter"/>
</dbReference>
<evidence type="ECO:0000256" key="6">
    <source>
        <dbReference type="ARBA" id="ARBA00023002"/>
    </source>
</evidence>
<dbReference type="GO" id="GO:0005829">
    <property type="term" value="C:cytosol"/>
    <property type="evidence" value="ECO:0007669"/>
    <property type="project" value="TreeGrafter"/>
</dbReference>
<keyword evidence="4" id="KW-0554">One-carbon metabolism</keyword>
<gene>
    <name evidence="9" type="primary">folA</name>
    <name evidence="9" type="ORF">BN85307800</name>
</gene>
<organism evidence="9 10">
    <name type="scientific">Acholeplasma brassicae</name>
    <dbReference type="NCBI Taxonomy" id="61635"/>
    <lineage>
        <taxon>Bacteria</taxon>
        <taxon>Bacillati</taxon>
        <taxon>Mycoplasmatota</taxon>
        <taxon>Mollicutes</taxon>
        <taxon>Acholeplasmatales</taxon>
        <taxon>Acholeplasmataceae</taxon>
        <taxon>Acholeplasma</taxon>
    </lineage>
</organism>
<dbReference type="AlphaFoldDB" id="U4KNH0"/>
<dbReference type="HOGENOM" id="CLU_043966_5_2_14"/>
<dbReference type="InterPro" id="IPR024072">
    <property type="entry name" value="DHFR-like_dom_sf"/>
</dbReference>
<name>U4KNH0_9MOLU</name>
<comment type="similarity">
    <text evidence="2 7">Belongs to the dihydrofolate reductase family.</text>
</comment>
<dbReference type="KEGG" id="abra:BN85307800"/>
<dbReference type="Gene3D" id="3.40.430.10">
    <property type="entry name" value="Dihydrofolate Reductase, subunit A"/>
    <property type="match status" value="1"/>
</dbReference>
<reference evidence="9 10" key="1">
    <citation type="journal article" date="2013" name="J. Mol. Microbiol. Biotechnol.">
        <title>Analysis of the Complete Genomes of Acholeplasma brassicae , A. palmae and A. laidlawii and Their Comparison to the Obligate Parasites from ' Candidatus Phytoplasma'.</title>
        <authorList>
            <person name="Kube M."/>
            <person name="Siewert C."/>
            <person name="Migdoll A.M."/>
            <person name="Duduk B."/>
            <person name="Holz S."/>
            <person name="Rabus R."/>
            <person name="Seemuller E."/>
            <person name="Mitrovic J."/>
            <person name="Muller I."/>
            <person name="Buttner C."/>
            <person name="Reinhardt R."/>
        </authorList>
    </citation>
    <scope>NUCLEOTIDE SEQUENCE [LARGE SCALE GENOMIC DNA]</scope>
    <source>
        <strain evidence="10">0502</strain>
    </source>
</reference>
<evidence type="ECO:0000256" key="1">
    <source>
        <dbReference type="ARBA" id="ARBA00004903"/>
    </source>
</evidence>
<dbReference type="EMBL" id="FO681348">
    <property type="protein sequence ID" value="CCV65801.1"/>
    <property type="molecule type" value="Genomic_DNA"/>
</dbReference>
<evidence type="ECO:0000313" key="10">
    <source>
        <dbReference type="Proteomes" id="UP000032737"/>
    </source>
</evidence>
<dbReference type="PANTHER" id="PTHR48069:SF3">
    <property type="entry name" value="DIHYDROFOLATE REDUCTASE"/>
    <property type="match status" value="1"/>
</dbReference>
<dbReference type="InterPro" id="IPR017925">
    <property type="entry name" value="DHFR_CS"/>
</dbReference>
<dbReference type="PROSITE" id="PS51330">
    <property type="entry name" value="DHFR_2"/>
    <property type="match status" value="1"/>
</dbReference>
<evidence type="ECO:0000259" key="8">
    <source>
        <dbReference type="PROSITE" id="PS51330"/>
    </source>
</evidence>
<accession>U4KNH0</accession>
<dbReference type="InterPro" id="IPR012259">
    <property type="entry name" value="DHFR"/>
</dbReference>
<dbReference type="UniPathway" id="UPA00077">
    <property type="reaction ID" value="UER00158"/>
</dbReference>